<keyword evidence="2" id="KW-1185">Reference proteome</keyword>
<gene>
    <name evidence="1" type="ORF">E2C01_078734</name>
</gene>
<proteinExistence type="predicted"/>
<organism evidence="1 2">
    <name type="scientific">Portunus trituberculatus</name>
    <name type="common">Swimming crab</name>
    <name type="synonym">Neptunus trituberculatus</name>
    <dbReference type="NCBI Taxonomy" id="210409"/>
    <lineage>
        <taxon>Eukaryota</taxon>
        <taxon>Metazoa</taxon>
        <taxon>Ecdysozoa</taxon>
        <taxon>Arthropoda</taxon>
        <taxon>Crustacea</taxon>
        <taxon>Multicrustacea</taxon>
        <taxon>Malacostraca</taxon>
        <taxon>Eumalacostraca</taxon>
        <taxon>Eucarida</taxon>
        <taxon>Decapoda</taxon>
        <taxon>Pleocyemata</taxon>
        <taxon>Brachyura</taxon>
        <taxon>Eubrachyura</taxon>
        <taxon>Portunoidea</taxon>
        <taxon>Portunidae</taxon>
        <taxon>Portuninae</taxon>
        <taxon>Portunus</taxon>
    </lineage>
</organism>
<protein>
    <submittedName>
        <fullName evidence="1">Uncharacterized protein</fullName>
    </submittedName>
</protein>
<dbReference type="EMBL" id="VSRR010064173">
    <property type="protein sequence ID" value="MPC84008.1"/>
    <property type="molecule type" value="Genomic_DNA"/>
</dbReference>
<sequence>MYIMCCNDFIIQCIPVLHRSMWKTIFSNILHTLPLPNLLCMSSCRSSFRYQH</sequence>
<evidence type="ECO:0000313" key="2">
    <source>
        <dbReference type="Proteomes" id="UP000324222"/>
    </source>
</evidence>
<accession>A0A5B7IPI0</accession>
<reference evidence="1 2" key="1">
    <citation type="submission" date="2019-05" db="EMBL/GenBank/DDBJ databases">
        <title>Another draft genome of Portunus trituberculatus and its Hox gene families provides insights of decapod evolution.</title>
        <authorList>
            <person name="Jeong J.-H."/>
            <person name="Song I."/>
            <person name="Kim S."/>
            <person name="Choi T."/>
            <person name="Kim D."/>
            <person name="Ryu S."/>
            <person name="Kim W."/>
        </authorList>
    </citation>
    <scope>NUCLEOTIDE SEQUENCE [LARGE SCALE GENOMIC DNA]</scope>
    <source>
        <tissue evidence="1">Muscle</tissue>
    </source>
</reference>
<dbReference type="Proteomes" id="UP000324222">
    <property type="component" value="Unassembled WGS sequence"/>
</dbReference>
<evidence type="ECO:0000313" key="1">
    <source>
        <dbReference type="EMBL" id="MPC84009.1"/>
    </source>
</evidence>
<dbReference type="AlphaFoldDB" id="A0A5B7IPI0"/>
<name>A0A5B7IPI0_PORTR</name>
<comment type="caution">
    <text evidence="1">The sequence shown here is derived from an EMBL/GenBank/DDBJ whole genome shotgun (WGS) entry which is preliminary data.</text>
</comment>
<dbReference type="EMBL" id="VSRR010064173">
    <property type="protein sequence ID" value="MPC84009.1"/>
    <property type="molecule type" value="Genomic_DNA"/>
</dbReference>